<evidence type="ECO:0000256" key="7">
    <source>
        <dbReference type="ARBA" id="ARBA00022840"/>
    </source>
</evidence>
<dbReference type="NCBIfam" id="TIGR00229">
    <property type="entry name" value="sensory_box"/>
    <property type="match status" value="2"/>
</dbReference>
<dbReference type="SMART" id="SM00091">
    <property type="entry name" value="PAS"/>
    <property type="match status" value="2"/>
</dbReference>
<comment type="caution">
    <text evidence="15">The sequence shown here is derived from an EMBL/GenBank/DDBJ whole genome shotgun (WGS) entry which is preliminary data.</text>
</comment>
<feature type="domain" description="PAC" evidence="14">
    <location>
        <begin position="94"/>
        <end position="148"/>
    </location>
</feature>
<evidence type="ECO:0000256" key="10">
    <source>
        <dbReference type="SAM" id="MobiDB-lite"/>
    </source>
</evidence>
<dbReference type="Gene3D" id="3.30.450.40">
    <property type="match status" value="1"/>
</dbReference>
<dbReference type="InterPro" id="IPR035965">
    <property type="entry name" value="PAS-like_dom_sf"/>
</dbReference>
<dbReference type="SUPFAM" id="SSF55874">
    <property type="entry name" value="ATPase domain of HSP90 chaperone/DNA topoisomerase II/histidine kinase"/>
    <property type="match status" value="1"/>
</dbReference>
<dbReference type="PROSITE" id="PS50110">
    <property type="entry name" value="RESPONSE_REGULATORY"/>
    <property type="match status" value="1"/>
</dbReference>
<dbReference type="Gene3D" id="3.30.450.20">
    <property type="entry name" value="PAS domain"/>
    <property type="match status" value="2"/>
</dbReference>
<dbReference type="InterPro" id="IPR036097">
    <property type="entry name" value="HisK_dim/P_sf"/>
</dbReference>
<dbReference type="EMBL" id="JBBKZS010000006">
    <property type="protein sequence ID" value="MEJ8856096.1"/>
    <property type="molecule type" value="Genomic_DNA"/>
</dbReference>
<dbReference type="SUPFAM" id="SSF55785">
    <property type="entry name" value="PYP-like sensor domain (PAS domain)"/>
    <property type="match status" value="2"/>
</dbReference>
<dbReference type="RefSeq" id="WP_340336172.1">
    <property type="nucleotide sequence ID" value="NZ_JBBKZS010000006.1"/>
</dbReference>
<accession>A0ABU8X8Q2</accession>
<dbReference type="InterPro" id="IPR005467">
    <property type="entry name" value="His_kinase_dom"/>
</dbReference>
<dbReference type="InterPro" id="IPR003661">
    <property type="entry name" value="HisK_dim/P_dom"/>
</dbReference>
<dbReference type="Gene3D" id="3.40.50.2300">
    <property type="match status" value="1"/>
</dbReference>
<evidence type="ECO:0000256" key="5">
    <source>
        <dbReference type="ARBA" id="ARBA00022741"/>
    </source>
</evidence>
<dbReference type="SMART" id="SM00086">
    <property type="entry name" value="PAC"/>
    <property type="match status" value="2"/>
</dbReference>
<evidence type="ECO:0000256" key="3">
    <source>
        <dbReference type="ARBA" id="ARBA00022553"/>
    </source>
</evidence>
<evidence type="ECO:0000259" key="14">
    <source>
        <dbReference type="PROSITE" id="PS50113"/>
    </source>
</evidence>
<dbReference type="SMART" id="SM00388">
    <property type="entry name" value="HisKA"/>
    <property type="match status" value="1"/>
</dbReference>
<dbReference type="InterPro" id="IPR003018">
    <property type="entry name" value="GAF"/>
</dbReference>
<evidence type="ECO:0000256" key="6">
    <source>
        <dbReference type="ARBA" id="ARBA00022777"/>
    </source>
</evidence>
<feature type="domain" description="PAC" evidence="14">
    <location>
        <begin position="241"/>
        <end position="293"/>
    </location>
</feature>
<keyword evidence="5" id="KW-0547">Nucleotide-binding</keyword>
<dbReference type="SUPFAM" id="SSF52172">
    <property type="entry name" value="CheY-like"/>
    <property type="match status" value="1"/>
</dbReference>
<dbReference type="InterPro" id="IPR001610">
    <property type="entry name" value="PAC"/>
</dbReference>
<dbReference type="Pfam" id="PF01590">
    <property type="entry name" value="GAF"/>
    <property type="match status" value="1"/>
</dbReference>
<dbReference type="InterPro" id="IPR036890">
    <property type="entry name" value="HATPase_C_sf"/>
</dbReference>
<keyword evidence="6" id="KW-0418">Kinase</keyword>
<keyword evidence="7" id="KW-0067">ATP-binding</keyword>
<dbReference type="Gene3D" id="1.10.287.130">
    <property type="match status" value="1"/>
</dbReference>
<evidence type="ECO:0000256" key="4">
    <source>
        <dbReference type="ARBA" id="ARBA00022679"/>
    </source>
</evidence>
<evidence type="ECO:0000256" key="2">
    <source>
        <dbReference type="ARBA" id="ARBA00012438"/>
    </source>
</evidence>
<organism evidence="15 16">
    <name type="scientific">Variovorax robiniae</name>
    <dbReference type="NCBI Taxonomy" id="1836199"/>
    <lineage>
        <taxon>Bacteria</taxon>
        <taxon>Pseudomonadati</taxon>
        <taxon>Pseudomonadota</taxon>
        <taxon>Betaproteobacteria</taxon>
        <taxon>Burkholderiales</taxon>
        <taxon>Comamonadaceae</taxon>
        <taxon>Variovorax</taxon>
    </lineage>
</organism>
<reference evidence="15 16" key="1">
    <citation type="submission" date="2024-03" db="EMBL/GenBank/DDBJ databases">
        <title>Novel species of the genus Variovorax.</title>
        <authorList>
            <person name="Liu Q."/>
            <person name="Xin Y.-H."/>
        </authorList>
    </citation>
    <scope>NUCLEOTIDE SEQUENCE [LARGE SCALE GENOMIC DNA]</scope>
    <source>
        <strain evidence="15 16">KACC 18901</strain>
    </source>
</reference>
<gene>
    <name evidence="15" type="ORF">WKW79_16065</name>
</gene>
<dbReference type="CDD" id="cd18161">
    <property type="entry name" value="REC_hyHK_blue-like"/>
    <property type="match status" value="1"/>
</dbReference>
<dbReference type="SMART" id="SM00065">
    <property type="entry name" value="GAF"/>
    <property type="match status" value="1"/>
</dbReference>
<evidence type="ECO:0000256" key="8">
    <source>
        <dbReference type="ARBA" id="ARBA00023012"/>
    </source>
</evidence>
<evidence type="ECO:0000259" key="13">
    <source>
        <dbReference type="PROSITE" id="PS50112"/>
    </source>
</evidence>
<feature type="modified residue" description="4-aspartylphosphate" evidence="9">
    <location>
        <position position="791"/>
    </location>
</feature>
<dbReference type="InterPro" id="IPR029016">
    <property type="entry name" value="GAF-like_dom_sf"/>
</dbReference>
<evidence type="ECO:0000313" key="15">
    <source>
        <dbReference type="EMBL" id="MEJ8856096.1"/>
    </source>
</evidence>
<keyword evidence="16" id="KW-1185">Reference proteome</keyword>
<dbReference type="Pfam" id="PF00072">
    <property type="entry name" value="Response_reg"/>
    <property type="match status" value="1"/>
</dbReference>
<dbReference type="Pfam" id="PF08447">
    <property type="entry name" value="PAS_3"/>
    <property type="match status" value="1"/>
</dbReference>
<evidence type="ECO:0000256" key="9">
    <source>
        <dbReference type="PROSITE-ProRule" id="PRU00169"/>
    </source>
</evidence>
<dbReference type="SUPFAM" id="SSF55781">
    <property type="entry name" value="GAF domain-like"/>
    <property type="match status" value="1"/>
</dbReference>
<dbReference type="EC" id="2.7.13.3" evidence="2"/>
<dbReference type="PROSITE" id="PS50113">
    <property type="entry name" value="PAC"/>
    <property type="match status" value="2"/>
</dbReference>
<dbReference type="InterPro" id="IPR000700">
    <property type="entry name" value="PAS-assoc_C"/>
</dbReference>
<dbReference type="Pfam" id="PF00512">
    <property type="entry name" value="HisKA"/>
    <property type="match status" value="1"/>
</dbReference>
<dbReference type="CDD" id="cd00130">
    <property type="entry name" value="PAS"/>
    <property type="match status" value="2"/>
</dbReference>
<dbReference type="CDD" id="cd16919">
    <property type="entry name" value="HATPase_CckA-like"/>
    <property type="match status" value="1"/>
</dbReference>
<keyword evidence="3 9" id="KW-0597">Phosphoprotein</keyword>
<protein>
    <recommendedName>
        <fullName evidence="2">histidine kinase</fullName>
        <ecNumber evidence="2">2.7.13.3</ecNumber>
    </recommendedName>
</protein>
<feature type="domain" description="PAS" evidence="13">
    <location>
        <begin position="20"/>
        <end position="93"/>
    </location>
</feature>
<dbReference type="InterPro" id="IPR004358">
    <property type="entry name" value="Sig_transdc_His_kin-like_C"/>
</dbReference>
<dbReference type="PROSITE" id="PS50109">
    <property type="entry name" value="HIS_KIN"/>
    <property type="match status" value="1"/>
</dbReference>
<dbReference type="InterPro" id="IPR001789">
    <property type="entry name" value="Sig_transdc_resp-reg_receiver"/>
</dbReference>
<feature type="domain" description="Response regulatory" evidence="12">
    <location>
        <begin position="741"/>
        <end position="857"/>
    </location>
</feature>
<name>A0ABU8X8Q2_9BURK</name>
<dbReference type="Proteomes" id="UP001367030">
    <property type="component" value="Unassembled WGS sequence"/>
</dbReference>
<sequence>MPAFQATGSDDPRIQGSDDGTDPFVAAVRATRMPMVITDPRQPDNPIVFVNDAFCRLSGYERAEILGRNCRFLQGPGTDREAVRQIREAIEARRSVQLDLLNFRKNGEAFWNRLLLGPVTGPDGEVAYFFASQVDVTLERERVQGLESSNAALTAELADRVRAVRNGEARLLAATSAGELGIWDLDLSTRELSASEHCKLNFGRDAAAPFTYSELLEAVHPDDRARMRAAVAETVASGKDYRIEYRVVRPDGRLGWVRIHARLERSIDGQPLRMAGVSQDISQEMIARRRAELLESLDRYAYAVIDDPAEIAFRAAEALGRTLDVSRAGYGTINKQQETITIERDWNAPGIKTLAGTLRFRDYGSYIEDLKRGETVIFADARVDPRTRATADALIAISAQSVVNMPVSEDGDLVALLYLNHATARPWTPDELSLVREVAHRTRQAVERRRAEQKLRELAASLESQVKERTTDLMKIEAALRQSQKMEAVGQLTGGLAHDFNNLLGAISGSLEMLKRRLQDDPAVARYVDIGQTATRRAAGLTHRLLAFSRQQTLEPRIICVNGLIADFEDLVRRTIGPQVVLEVLPGTEVWTVSADPGQLENAILNLCINARDAMPEGGRLVIETANRSLDEHTASAQEMLPGQYVSVCVSDNGCGMPADVIARAFDPFFTTKPIGLGTGLGLSMVYGFARQSGGHARICSEVGRGTTVCVYLPRHDGEMEPGARAARPLESFNVSGTGETVLVVDDESSMRMLMAEALRELGYTVLEAANGPRAIEIVQANRSIVLLVTDVGLPGGMNGRHVADAARAMIPKLQVLFVTGYAETAALSHGHLPTGMQVLTKPFDLTAFGQRVQALVGSTKH</sequence>
<dbReference type="SUPFAM" id="SSF47384">
    <property type="entry name" value="Homodimeric domain of signal transducing histidine kinase"/>
    <property type="match status" value="1"/>
</dbReference>
<dbReference type="Pfam" id="PF02518">
    <property type="entry name" value="HATPase_c"/>
    <property type="match status" value="1"/>
</dbReference>
<keyword evidence="8" id="KW-0902">Two-component regulatory system</keyword>
<feature type="domain" description="Histidine kinase" evidence="11">
    <location>
        <begin position="495"/>
        <end position="717"/>
    </location>
</feature>
<dbReference type="CDD" id="cd00082">
    <property type="entry name" value="HisKA"/>
    <property type="match status" value="1"/>
</dbReference>
<feature type="region of interest" description="Disordered" evidence="10">
    <location>
        <begin position="1"/>
        <end position="22"/>
    </location>
</feature>
<dbReference type="SMART" id="SM00448">
    <property type="entry name" value="REC"/>
    <property type="match status" value="1"/>
</dbReference>
<proteinExistence type="predicted"/>
<evidence type="ECO:0000256" key="1">
    <source>
        <dbReference type="ARBA" id="ARBA00000085"/>
    </source>
</evidence>
<evidence type="ECO:0000259" key="11">
    <source>
        <dbReference type="PROSITE" id="PS50109"/>
    </source>
</evidence>
<dbReference type="InterPro" id="IPR013655">
    <property type="entry name" value="PAS_fold_3"/>
</dbReference>
<evidence type="ECO:0000259" key="12">
    <source>
        <dbReference type="PROSITE" id="PS50110"/>
    </source>
</evidence>
<dbReference type="InterPro" id="IPR011006">
    <property type="entry name" value="CheY-like_superfamily"/>
</dbReference>
<keyword evidence="4" id="KW-0808">Transferase</keyword>
<dbReference type="PANTHER" id="PTHR43065:SF46">
    <property type="entry name" value="C4-DICARBOXYLATE TRANSPORT SENSOR PROTEIN DCTB"/>
    <property type="match status" value="1"/>
</dbReference>
<dbReference type="Pfam" id="PF13426">
    <property type="entry name" value="PAS_9"/>
    <property type="match status" value="1"/>
</dbReference>
<dbReference type="PANTHER" id="PTHR43065">
    <property type="entry name" value="SENSOR HISTIDINE KINASE"/>
    <property type="match status" value="1"/>
</dbReference>
<dbReference type="Gene3D" id="2.10.70.100">
    <property type="match status" value="1"/>
</dbReference>
<dbReference type="PRINTS" id="PR00344">
    <property type="entry name" value="BCTRLSENSOR"/>
</dbReference>
<dbReference type="InterPro" id="IPR000014">
    <property type="entry name" value="PAS"/>
</dbReference>
<dbReference type="InterPro" id="IPR003594">
    <property type="entry name" value="HATPase_dom"/>
</dbReference>
<dbReference type="PROSITE" id="PS50112">
    <property type="entry name" value="PAS"/>
    <property type="match status" value="1"/>
</dbReference>
<comment type="catalytic activity">
    <reaction evidence="1">
        <text>ATP + protein L-histidine = ADP + protein N-phospho-L-histidine.</text>
        <dbReference type="EC" id="2.7.13.3"/>
    </reaction>
</comment>
<dbReference type="SMART" id="SM00387">
    <property type="entry name" value="HATPase_c"/>
    <property type="match status" value="1"/>
</dbReference>
<dbReference type="Gene3D" id="3.30.565.10">
    <property type="entry name" value="Histidine kinase-like ATPase, C-terminal domain"/>
    <property type="match status" value="1"/>
</dbReference>
<evidence type="ECO:0000313" key="16">
    <source>
        <dbReference type="Proteomes" id="UP001367030"/>
    </source>
</evidence>